<organism evidence="1">
    <name type="scientific">Tetraselmis sp. GSL018</name>
    <dbReference type="NCBI Taxonomy" id="582737"/>
    <lineage>
        <taxon>Eukaryota</taxon>
        <taxon>Viridiplantae</taxon>
        <taxon>Chlorophyta</taxon>
        <taxon>core chlorophytes</taxon>
        <taxon>Chlorodendrophyceae</taxon>
        <taxon>Chlorodendrales</taxon>
        <taxon>Chlorodendraceae</taxon>
        <taxon>Tetraselmis</taxon>
    </lineage>
</organism>
<evidence type="ECO:0000313" key="1">
    <source>
        <dbReference type="EMBL" id="JAC61974.1"/>
    </source>
</evidence>
<dbReference type="EMBL" id="GBEZ01025075">
    <property type="protein sequence ID" value="JAC61974.1"/>
    <property type="molecule type" value="Transcribed_RNA"/>
</dbReference>
<feature type="non-terminal residue" evidence="1">
    <location>
        <position position="89"/>
    </location>
</feature>
<accession>A0A061QU39</accession>
<protein>
    <submittedName>
        <fullName evidence="1">Uncharacterized protein</fullName>
    </submittedName>
</protein>
<reference evidence="1" key="1">
    <citation type="submission" date="2014-05" db="EMBL/GenBank/DDBJ databases">
        <title>The transcriptome of the halophilic microalga Tetraselmis sp. GSL018 isolated from the Great Salt Lake, Utah.</title>
        <authorList>
            <person name="Jinkerson R.E."/>
            <person name="D'Adamo S."/>
            <person name="Posewitz M.C."/>
        </authorList>
    </citation>
    <scope>NUCLEOTIDE SEQUENCE</scope>
    <source>
        <strain evidence="1">GSL018</strain>
    </source>
</reference>
<dbReference type="AlphaFoldDB" id="A0A061QU39"/>
<proteinExistence type="predicted"/>
<name>A0A061QU39_9CHLO</name>
<sequence length="89" mass="9875">MRFIRSIRVKRAGTPVEELCPETDAASFRRSPSARGADLSPDEARKMLLVALGPGGSAGTFCEYLKGPTLRQAVPRPRRIPGRRLWLVR</sequence>
<gene>
    <name evidence="1" type="ORF">TSPGSL018_24636</name>
</gene>